<dbReference type="CDD" id="cd10551">
    <property type="entry name" value="PsrB"/>
    <property type="match status" value="1"/>
</dbReference>
<dbReference type="SUPFAM" id="SSF54862">
    <property type="entry name" value="4Fe-4S ferredoxins"/>
    <property type="match status" value="1"/>
</dbReference>
<accession>A0A3M8T184</accession>
<proteinExistence type="predicted"/>
<evidence type="ECO:0000313" key="8">
    <source>
        <dbReference type="Proteomes" id="UP000267049"/>
    </source>
</evidence>
<feature type="region of interest" description="Disordered" evidence="5">
    <location>
        <begin position="246"/>
        <end position="270"/>
    </location>
</feature>
<dbReference type="InterPro" id="IPR017900">
    <property type="entry name" value="4Fe4S_Fe_S_CS"/>
</dbReference>
<feature type="domain" description="4Fe-4S ferredoxin-type" evidence="6">
    <location>
        <begin position="145"/>
        <end position="174"/>
    </location>
</feature>
<keyword evidence="3" id="KW-0408">Iron</keyword>
<feature type="domain" description="4Fe-4S ferredoxin-type" evidence="6">
    <location>
        <begin position="12"/>
        <end position="42"/>
    </location>
</feature>
<dbReference type="GO" id="GO:0046872">
    <property type="term" value="F:metal ion binding"/>
    <property type="evidence" value="ECO:0007669"/>
    <property type="project" value="UniProtKB-KW"/>
</dbReference>
<organism evidence="7 8">
    <name type="scientific">Montanilutibacter psychrotolerans</name>
    <dbReference type="NCBI Taxonomy" id="1327343"/>
    <lineage>
        <taxon>Bacteria</taxon>
        <taxon>Pseudomonadati</taxon>
        <taxon>Pseudomonadota</taxon>
        <taxon>Gammaproteobacteria</taxon>
        <taxon>Lysobacterales</taxon>
        <taxon>Lysobacteraceae</taxon>
        <taxon>Montanilutibacter</taxon>
    </lineage>
</organism>
<dbReference type="GO" id="GO:0051539">
    <property type="term" value="F:4 iron, 4 sulfur cluster binding"/>
    <property type="evidence" value="ECO:0007669"/>
    <property type="project" value="UniProtKB-KW"/>
</dbReference>
<dbReference type="AlphaFoldDB" id="A0A3M8T184"/>
<evidence type="ECO:0000256" key="4">
    <source>
        <dbReference type="ARBA" id="ARBA00023014"/>
    </source>
</evidence>
<keyword evidence="2" id="KW-0479">Metal-binding</keyword>
<evidence type="ECO:0000256" key="3">
    <source>
        <dbReference type="ARBA" id="ARBA00023004"/>
    </source>
</evidence>
<dbReference type="Pfam" id="PF13247">
    <property type="entry name" value="Fer4_11"/>
    <property type="match status" value="1"/>
</dbReference>
<dbReference type="EMBL" id="RIBS01000003">
    <property type="protein sequence ID" value="RNF84462.1"/>
    <property type="molecule type" value="Genomic_DNA"/>
</dbReference>
<evidence type="ECO:0000259" key="6">
    <source>
        <dbReference type="PROSITE" id="PS51379"/>
    </source>
</evidence>
<dbReference type="PANTHER" id="PTHR43177">
    <property type="entry name" value="PROTEIN NRFC"/>
    <property type="match status" value="1"/>
</dbReference>
<dbReference type="PANTHER" id="PTHR43177:SF3">
    <property type="entry name" value="PROTEIN NRFC HOMOLOG"/>
    <property type="match status" value="1"/>
</dbReference>
<comment type="caution">
    <text evidence="7">The sequence shown here is derived from an EMBL/GenBank/DDBJ whole genome shotgun (WGS) entry which is preliminary data.</text>
</comment>
<dbReference type="InterPro" id="IPR017896">
    <property type="entry name" value="4Fe4S_Fe-S-bd"/>
</dbReference>
<reference evidence="7 8" key="1">
    <citation type="submission" date="2018-11" db="EMBL/GenBank/DDBJ databases">
        <title>Lysobacter cryohumiis sp. nov., isolated from soil in the Tianshan Mountains, Xinjiang, China.</title>
        <authorList>
            <person name="Luo Y."/>
            <person name="Sheng H."/>
        </authorList>
    </citation>
    <scope>NUCLEOTIDE SEQUENCE [LARGE SCALE GENOMIC DNA]</scope>
    <source>
        <strain evidence="7 8">ZS60</strain>
    </source>
</reference>
<name>A0A3M8T184_9GAMM</name>
<evidence type="ECO:0000256" key="5">
    <source>
        <dbReference type="SAM" id="MobiDB-lite"/>
    </source>
</evidence>
<dbReference type="OrthoDB" id="9779457at2"/>
<sequence>MTDLPPPSKKKMGLVIDLDTCVGCHACAVSCKEWNAGGFSAPLTDEKPYGKDPTGVWFNRVHSYEVAATDFTTPAFDPGAHDALGLGKANANAKTSACGSTGSLVHEAMQPAMTLHFPRSCLHCEEPACVTVCPTGASYKRVDDGIVLVDEDKCIGCKLCSWACPYGAREYSHVEGVMKKCTLCIDRIYNDKLDEAERQPACVQACPTRARHFGDLGDPESKVSKLVAARGGIDLMPELGYKPTNKYLPPRPRRVGQDAPAQAPAEPLDTTALPPVLRWLDRVLSR</sequence>
<feature type="domain" description="4Fe-4S ferredoxin-type" evidence="6">
    <location>
        <begin position="111"/>
        <end position="144"/>
    </location>
</feature>
<evidence type="ECO:0000256" key="2">
    <source>
        <dbReference type="ARBA" id="ARBA00022723"/>
    </source>
</evidence>
<dbReference type="Gene3D" id="3.30.70.20">
    <property type="match status" value="2"/>
</dbReference>
<dbReference type="Proteomes" id="UP000267049">
    <property type="component" value="Unassembled WGS sequence"/>
</dbReference>
<dbReference type="InterPro" id="IPR050954">
    <property type="entry name" value="ET_IronSulfur_Cluster-Binding"/>
</dbReference>
<evidence type="ECO:0000313" key="7">
    <source>
        <dbReference type="EMBL" id="RNF84462.1"/>
    </source>
</evidence>
<dbReference type="PROSITE" id="PS51379">
    <property type="entry name" value="4FE4S_FER_2"/>
    <property type="match status" value="3"/>
</dbReference>
<keyword evidence="8" id="KW-1185">Reference proteome</keyword>
<dbReference type="PROSITE" id="PS00198">
    <property type="entry name" value="4FE4S_FER_1"/>
    <property type="match status" value="1"/>
</dbReference>
<keyword evidence="4" id="KW-0411">Iron-sulfur</keyword>
<evidence type="ECO:0000256" key="1">
    <source>
        <dbReference type="ARBA" id="ARBA00022485"/>
    </source>
</evidence>
<dbReference type="RefSeq" id="WP_123087647.1">
    <property type="nucleotide sequence ID" value="NZ_RIBS01000003.1"/>
</dbReference>
<protein>
    <submittedName>
        <fullName evidence="7">4Fe-4S dicluster domain-containing protein</fullName>
    </submittedName>
</protein>
<gene>
    <name evidence="7" type="ORF">EER27_08830</name>
</gene>
<keyword evidence="1" id="KW-0004">4Fe-4S</keyword>